<organism evidence="5 6">
    <name type="scientific">Roseibium hamelinense</name>
    <dbReference type="NCBI Taxonomy" id="150831"/>
    <lineage>
        <taxon>Bacteria</taxon>
        <taxon>Pseudomonadati</taxon>
        <taxon>Pseudomonadota</taxon>
        <taxon>Alphaproteobacteria</taxon>
        <taxon>Hyphomicrobiales</taxon>
        <taxon>Stappiaceae</taxon>
        <taxon>Roseibium</taxon>
    </lineage>
</organism>
<dbReference type="Pfam" id="PF01638">
    <property type="entry name" value="HxlR"/>
    <property type="match status" value="1"/>
</dbReference>
<dbReference type="EMBL" id="VLLF01000010">
    <property type="protein sequence ID" value="TWI81773.1"/>
    <property type="molecule type" value="Genomic_DNA"/>
</dbReference>
<dbReference type="InterPro" id="IPR002577">
    <property type="entry name" value="HTH_HxlR"/>
</dbReference>
<dbReference type="Proteomes" id="UP000320593">
    <property type="component" value="Unassembled WGS sequence"/>
</dbReference>
<evidence type="ECO:0000313" key="5">
    <source>
        <dbReference type="EMBL" id="TWI81773.1"/>
    </source>
</evidence>
<dbReference type="PROSITE" id="PS51118">
    <property type="entry name" value="HTH_HXLR"/>
    <property type="match status" value="1"/>
</dbReference>
<proteinExistence type="predicted"/>
<dbReference type="InterPro" id="IPR036390">
    <property type="entry name" value="WH_DNA-bd_sf"/>
</dbReference>
<keyword evidence="2" id="KW-0238">DNA-binding</keyword>
<comment type="caution">
    <text evidence="5">The sequence shown here is derived from an EMBL/GenBank/DDBJ whole genome shotgun (WGS) entry which is preliminary data.</text>
</comment>
<evidence type="ECO:0000256" key="1">
    <source>
        <dbReference type="ARBA" id="ARBA00023015"/>
    </source>
</evidence>
<gene>
    <name evidence="5" type="ORF">JM93_03734</name>
</gene>
<dbReference type="Gene3D" id="1.10.10.10">
    <property type="entry name" value="Winged helix-like DNA-binding domain superfamily/Winged helix DNA-binding domain"/>
    <property type="match status" value="1"/>
</dbReference>
<protein>
    <submittedName>
        <fullName evidence="5">HxlR family transcriptional regulator</fullName>
    </submittedName>
</protein>
<name>A0A562SL25_9HYPH</name>
<dbReference type="GO" id="GO:0003677">
    <property type="term" value="F:DNA binding"/>
    <property type="evidence" value="ECO:0007669"/>
    <property type="project" value="UniProtKB-KW"/>
</dbReference>
<dbReference type="PANTHER" id="PTHR33204">
    <property type="entry name" value="TRANSCRIPTIONAL REGULATOR, MARR FAMILY"/>
    <property type="match status" value="1"/>
</dbReference>
<sequence>MEKQQEASAMHGFLSQISGPWTLSVLWALSRSDAPRFSALKRLIPGISARMLTDRLRKLEANGLVERHYKPTIPPEVTYSLSEKGASLKPAMDVFSSIAGADGVHLVAGPVGRSAAAPSLREQQHVSMPAEGGGTGQLGPVVPLHNPGHQPSPYRAYRPPQMNREAVVETAAAEDSDAEAV</sequence>
<reference evidence="5 6" key="1">
    <citation type="submission" date="2019-07" db="EMBL/GenBank/DDBJ databases">
        <title>Genomic Encyclopedia of Archaeal and Bacterial Type Strains, Phase II (KMG-II): from individual species to whole genera.</title>
        <authorList>
            <person name="Goeker M."/>
        </authorList>
    </citation>
    <scope>NUCLEOTIDE SEQUENCE [LARGE SCALE GENOMIC DNA]</scope>
    <source>
        <strain evidence="5 6">ATCC BAA-252</strain>
    </source>
</reference>
<evidence type="ECO:0000259" key="4">
    <source>
        <dbReference type="PROSITE" id="PS51118"/>
    </source>
</evidence>
<evidence type="ECO:0000256" key="3">
    <source>
        <dbReference type="ARBA" id="ARBA00023163"/>
    </source>
</evidence>
<dbReference type="PANTHER" id="PTHR33204:SF29">
    <property type="entry name" value="TRANSCRIPTIONAL REGULATOR"/>
    <property type="match status" value="1"/>
</dbReference>
<feature type="domain" description="HTH hxlR-type" evidence="4">
    <location>
        <begin position="7"/>
        <end position="107"/>
    </location>
</feature>
<dbReference type="InterPro" id="IPR036388">
    <property type="entry name" value="WH-like_DNA-bd_sf"/>
</dbReference>
<dbReference type="RefSeq" id="WP_208995296.1">
    <property type="nucleotide sequence ID" value="NZ_SMLY01000070.1"/>
</dbReference>
<dbReference type="AlphaFoldDB" id="A0A562SL25"/>
<keyword evidence="1" id="KW-0805">Transcription regulation</keyword>
<evidence type="ECO:0000256" key="2">
    <source>
        <dbReference type="ARBA" id="ARBA00023125"/>
    </source>
</evidence>
<keyword evidence="6" id="KW-1185">Reference proteome</keyword>
<dbReference type="SUPFAM" id="SSF46785">
    <property type="entry name" value="Winged helix' DNA-binding domain"/>
    <property type="match status" value="1"/>
</dbReference>
<evidence type="ECO:0000313" key="6">
    <source>
        <dbReference type="Proteomes" id="UP000320593"/>
    </source>
</evidence>
<accession>A0A562SL25</accession>
<keyword evidence="3" id="KW-0804">Transcription</keyword>